<reference evidence="1 2" key="1">
    <citation type="journal article" date="2013" name="Genome Announc.">
        <title>Draft Genome Sequence of Strain JLT2015T, Belonging to the Family Sphingomonadaceae of the Alphaproteobacteria.</title>
        <authorList>
            <person name="Tang K."/>
            <person name="Liu K."/>
            <person name="Li S."/>
            <person name="Jiao N."/>
        </authorList>
    </citation>
    <scope>NUCLEOTIDE SEQUENCE [LARGE SCALE GENOMIC DNA]</scope>
    <source>
        <strain evidence="1 2">JLT2015</strain>
    </source>
</reference>
<sequence>MTHIQVLDLLAVSEEPLGVLPVPKSMMAGLESKGSRRHRRGGA</sequence>
<protein>
    <submittedName>
        <fullName evidence="1">Uncharacterized protein</fullName>
    </submittedName>
</protein>
<comment type="caution">
    <text evidence="1">The sequence shown here is derived from an EMBL/GenBank/DDBJ whole genome shotgun (WGS) entry which is preliminary data.</text>
</comment>
<evidence type="ECO:0000313" key="2">
    <source>
        <dbReference type="Proteomes" id="UP000011717"/>
    </source>
</evidence>
<dbReference type="Proteomes" id="UP000011717">
    <property type="component" value="Unassembled WGS sequence"/>
</dbReference>
<proteinExistence type="predicted"/>
<dbReference type="EMBL" id="AMRV01000001">
    <property type="protein sequence ID" value="EMD84456.1"/>
    <property type="molecule type" value="Genomic_DNA"/>
</dbReference>
<gene>
    <name evidence="1" type="ORF">C725_0386</name>
</gene>
<organism evidence="1 2">
    <name type="scientific">Pacificimonas flava</name>
    <dbReference type="NCBI Taxonomy" id="1234595"/>
    <lineage>
        <taxon>Bacteria</taxon>
        <taxon>Pseudomonadati</taxon>
        <taxon>Pseudomonadota</taxon>
        <taxon>Alphaproteobacteria</taxon>
        <taxon>Sphingomonadales</taxon>
        <taxon>Sphingosinicellaceae</taxon>
        <taxon>Pacificimonas</taxon>
    </lineage>
</organism>
<accession>M2TRP9</accession>
<dbReference type="AlphaFoldDB" id="M2TRP9"/>
<name>M2TRP9_9SPHN</name>
<evidence type="ECO:0000313" key="1">
    <source>
        <dbReference type="EMBL" id="EMD84456.1"/>
    </source>
</evidence>
<keyword evidence="2" id="KW-1185">Reference proteome</keyword>